<organism evidence="1">
    <name type="scientific">mine drainage metagenome</name>
    <dbReference type="NCBI Taxonomy" id="410659"/>
    <lineage>
        <taxon>unclassified sequences</taxon>
        <taxon>metagenomes</taxon>
        <taxon>ecological metagenomes</taxon>
    </lineage>
</organism>
<comment type="caution">
    <text evidence="1">The sequence shown here is derived from an EMBL/GenBank/DDBJ whole genome shotgun (WGS) entry which is preliminary data.</text>
</comment>
<reference evidence="1" key="1">
    <citation type="submission" date="2009-10" db="EMBL/GenBank/DDBJ databases">
        <title>Diversity of trophic interactions inside an arsenic-rich microbial ecosystem.</title>
        <authorList>
            <person name="Bertin P.N."/>
            <person name="Heinrich-Salmeron A."/>
            <person name="Pelletier E."/>
            <person name="Goulhen-Chollet F."/>
            <person name="Arsene-Ploetze F."/>
            <person name="Gallien S."/>
            <person name="Calteau A."/>
            <person name="Vallenet D."/>
            <person name="Casiot C."/>
            <person name="Chane-Woon-Ming B."/>
            <person name="Giloteaux L."/>
            <person name="Barakat M."/>
            <person name="Bonnefoy V."/>
            <person name="Bruneel O."/>
            <person name="Chandler M."/>
            <person name="Cleiss J."/>
            <person name="Duran R."/>
            <person name="Elbaz-Poulichet F."/>
            <person name="Fonknechten N."/>
            <person name="Lauga B."/>
            <person name="Mornico D."/>
            <person name="Ortet P."/>
            <person name="Schaeffer C."/>
            <person name="Siguier P."/>
            <person name="Alexander Thil Smith A."/>
            <person name="Van Dorsselaer A."/>
            <person name="Weissenbach J."/>
            <person name="Medigue C."/>
            <person name="Le Paslier D."/>
        </authorList>
    </citation>
    <scope>NUCLEOTIDE SEQUENCE</scope>
</reference>
<proteinExistence type="predicted"/>
<dbReference type="InterPro" id="IPR011045">
    <property type="entry name" value="N2O_reductase_N"/>
</dbReference>
<accession>E6QM50</accession>
<evidence type="ECO:0000313" key="1">
    <source>
        <dbReference type="EMBL" id="CBI08321.1"/>
    </source>
</evidence>
<dbReference type="Pfam" id="PF10282">
    <property type="entry name" value="Lactonase"/>
    <property type="match status" value="1"/>
</dbReference>
<dbReference type="Gene3D" id="2.130.10.10">
    <property type="entry name" value="YVTN repeat-like/Quinoprotein amine dehydrogenase"/>
    <property type="match status" value="2"/>
</dbReference>
<dbReference type="InterPro" id="IPR019405">
    <property type="entry name" value="Lactonase_7-beta_prop"/>
</dbReference>
<name>E6QM50_9ZZZZ</name>
<dbReference type="PROSITE" id="PS51257">
    <property type="entry name" value="PROKAR_LIPOPROTEIN"/>
    <property type="match status" value="1"/>
</dbReference>
<dbReference type="EMBL" id="CABQ01000204">
    <property type="protein sequence ID" value="CBI08321.1"/>
    <property type="molecule type" value="Genomic_DNA"/>
</dbReference>
<evidence type="ECO:0008006" key="2">
    <source>
        <dbReference type="Google" id="ProtNLM"/>
    </source>
</evidence>
<dbReference type="InterPro" id="IPR015943">
    <property type="entry name" value="WD40/YVTN_repeat-like_dom_sf"/>
</dbReference>
<dbReference type="AlphaFoldDB" id="E6QM50"/>
<dbReference type="SUPFAM" id="SSF50974">
    <property type="entry name" value="Nitrous oxide reductase, N-terminal domain"/>
    <property type="match status" value="1"/>
</dbReference>
<gene>
    <name evidence="1" type="ORF">CARN6_1775</name>
</gene>
<protein>
    <recommendedName>
        <fullName evidence="2">6-phosphogluconolactonase</fullName>
    </recommendedName>
</protein>
<sequence>MKFSKFGKTALAAALGTAMTFSLSSCIYSFTVGYLYVTGTQTATPAGSGIISAYGIDNDTGKLIELHGFPMGSGGANPGRTVLVDGSRFVYVLNQGTPANGSMPCNASNPCANSNITEFVVGGNGILTPQETFFTQGNNPFRLVADSSGNYLLALDHDAPSKQFCNAVATGATSCGDITVFKIDTTTGRLTLVDNAQLTASTGSQVTYFPVPANPVDFAITPGYVMTVSGATGVSGGQVAYPYTYNSSTGQLVVSQNVPQVLNSGSGATMEAATAIIYSGSKVYVLDNEPLTATANGVTITSPSQIVPFTIGTNGALQSLTGGAVQDDPTETSPIYLITDSKNRFVYVANQFGASQATGSGITGYTIDPASALLTETPGSPWGTGANPQCLVEDSSNQYIYTANANDSTITGRVLDPNSGSLNPMNGSTGVFAVAGPPAWCWIDGRTN</sequence>